<dbReference type="AlphaFoldDB" id="A0A914Q8V4"/>
<dbReference type="Proteomes" id="UP000887578">
    <property type="component" value="Unplaced"/>
</dbReference>
<name>A0A914Q8V4_9BILA</name>
<evidence type="ECO:0000313" key="2">
    <source>
        <dbReference type="WBParaSite" id="PDA_v2.g27534.t1"/>
    </source>
</evidence>
<sequence length="296" mass="34455">MCSYKKCVLFNIDYFSPIEIITIDDESDEETFVDDKSFKEECIITKSEPGYSEIINFDPFEIDKETPELPEEDEETEDPLLKRLKLQNEYLAKLVQLNQSQNPSAVTSSISNVSYFHEFNHPSTNWLKNACKKLKLIYHQNAYQLWANFDIIYITENTKPNQIFAMDNGKFSGFRALSFVISGQENQKVKNIIYKYFLENFKNLGFFGGINFSTLTIDSEIINETIFAEYLTPELWEIIAKMLECRIGIFIGEKLVKYGNWNSNKNKNNEDDEIITLLFQIVGENYCVVKSVINQK</sequence>
<organism evidence="1 2">
    <name type="scientific">Panagrolaimus davidi</name>
    <dbReference type="NCBI Taxonomy" id="227884"/>
    <lineage>
        <taxon>Eukaryota</taxon>
        <taxon>Metazoa</taxon>
        <taxon>Ecdysozoa</taxon>
        <taxon>Nematoda</taxon>
        <taxon>Chromadorea</taxon>
        <taxon>Rhabditida</taxon>
        <taxon>Tylenchina</taxon>
        <taxon>Panagrolaimomorpha</taxon>
        <taxon>Panagrolaimoidea</taxon>
        <taxon>Panagrolaimidae</taxon>
        <taxon>Panagrolaimus</taxon>
    </lineage>
</organism>
<evidence type="ECO:0000313" key="1">
    <source>
        <dbReference type="Proteomes" id="UP000887578"/>
    </source>
</evidence>
<reference evidence="2" key="1">
    <citation type="submission" date="2022-11" db="UniProtKB">
        <authorList>
            <consortium name="WormBaseParasite"/>
        </authorList>
    </citation>
    <scope>IDENTIFICATION</scope>
</reference>
<proteinExistence type="predicted"/>
<keyword evidence="1" id="KW-1185">Reference proteome</keyword>
<protein>
    <submittedName>
        <fullName evidence="2">Uncharacterized protein</fullName>
    </submittedName>
</protein>
<dbReference type="WBParaSite" id="PDA_v2.g27534.t1">
    <property type="protein sequence ID" value="PDA_v2.g27534.t1"/>
    <property type="gene ID" value="PDA_v2.g27534"/>
</dbReference>
<accession>A0A914Q8V4</accession>